<name>A0A9J6RDT1_9BACI</name>
<feature type="domain" description="RNA-binding S4" evidence="2">
    <location>
        <begin position="183"/>
        <end position="244"/>
    </location>
</feature>
<organism evidence="3 4">
    <name type="scientific">Natronobacillus azotifigens</name>
    <dbReference type="NCBI Taxonomy" id="472978"/>
    <lineage>
        <taxon>Bacteria</taxon>
        <taxon>Bacillati</taxon>
        <taxon>Bacillota</taxon>
        <taxon>Bacilli</taxon>
        <taxon>Bacillales</taxon>
        <taxon>Bacillaceae</taxon>
        <taxon>Natronobacillus</taxon>
    </lineage>
</organism>
<proteinExistence type="predicted"/>
<dbReference type="SUPFAM" id="SSF55174">
    <property type="entry name" value="Alpha-L RNA-binding motif"/>
    <property type="match status" value="1"/>
</dbReference>
<accession>A0A9J6RDT1</accession>
<dbReference type="InterPro" id="IPR012677">
    <property type="entry name" value="Nucleotide-bd_a/b_plait_sf"/>
</dbReference>
<dbReference type="GO" id="GO:0003723">
    <property type="term" value="F:RNA binding"/>
    <property type="evidence" value="ECO:0007669"/>
    <property type="project" value="UniProtKB-KW"/>
</dbReference>
<dbReference type="Pfam" id="PF01479">
    <property type="entry name" value="S4"/>
    <property type="match status" value="1"/>
</dbReference>
<comment type="caution">
    <text evidence="3">The sequence shown here is derived from an EMBL/GenBank/DDBJ whole genome shotgun (WGS) entry which is preliminary data.</text>
</comment>
<keyword evidence="4" id="KW-1185">Reference proteome</keyword>
<keyword evidence="1" id="KW-0694">RNA-binding</keyword>
<dbReference type="Gene3D" id="3.30.1370.160">
    <property type="match status" value="1"/>
</dbReference>
<evidence type="ECO:0000259" key="2">
    <source>
        <dbReference type="SMART" id="SM00363"/>
    </source>
</evidence>
<dbReference type="CDD" id="cd00165">
    <property type="entry name" value="S4"/>
    <property type="match status" value="1"/>
</dbReference>
<reference evidence="3" key="1">
    <citation type="submission" date="2022-11" db="EMBL/GenBank/DDBJ databases">
        <title>WGS of Natronobacillus azotifigens 24KS-1, an anaerobic diazotrophic haloalkaliphile from soda-rich habitats.</title>
        <authorList>
            <person name="Sorokin D.Y."/>
            <person name="Merkel A.Y."/>
        </authorList>
    </citation>
    <scope>NUCLEOTIDE SEQUENCE</scope>
    <source>
        <strain evidence="3">24KS-1</strain>
    </source>
</reference>
<protein>
    <submittedName>
        <fullName evidence="3">YlmH/Sll1252 family protein</fullName>
    </submittedName>
</protein>
<dbReference type="SMART" id="SM00363">
    <property type="entry name" value="S4"/>
    <property type="match status" value="1"/>
</dbReference>
<evidence type="ECO:0000313" key="3">
    <source>
        <dbReference type="EMBL" id="MCZ0703353.1"/>
    </source>
</evidence>
<dbReference type="PROSITE" id="PS50889">
    <property type="entry name" value="S4"/>
    <property type="match status" value="1"/>
</dbReference>
<dbReference type="Gene3D" id="3.30.70.330">
    <property type="match status" value="1"/>
</dbReference>
<sequence>MDIYQHFRKEEQPFIDQVFSWKDQVERQYIRRTSDFLDPREQKIFQSIIGNDDQFLLKFFGGTTHTERKQAILSPYYESISQTDFPIAILSASYPTRFITIEHRDVLGTFLSLGLKRKKLGDIMVDQEQGKIQLIVSEDVADFVCFNLTAIKNASIQLERIPLQGAVDAEQDWKSYQTTISSLRLDVVIKHIYGLSRQQAGQVIQKGIVKVNFRIVEDPAFVVEEGDVFSLRGKGRSRLTELLGLSKKEKWKIIYEILN</sequence>
<dbReference type="InterPro" id="IPR040591">
    <property type="entry name" value="RqcP2_RBD"/>
</dbReference>
<dbReference type="InterPro" id="IPR036986">
    <property type="entry name" value="S4_RNA-bd_sf"/>
</dbReference>
<dbReference type="Gene3D" id="3.10.290.10">
    <property type="entry name" value="RNA-binding S4 domain"/>
    <property type="match status" value="1"/>
</dbReference>
<evidence type="ECO:0000313" key="4">
    <source>
        <dbReference type="Proteomes" id="UP001084197"/>
    </source>
</evidence>
<dbReference type="RefSeq" id="WP_268780125.1">
    <property type="nucleotide sequence ID" value="NZ_JAPRAT010000016.1"/>
</dbReference>
<gene>
    <name evidence="3" type="ORF">OWO01_09010</name>
</gene>
<dbReference type="EMBL" id="JAPRAT010000016">
    <property type="protein sequence ID" value="MCZ0703353.1"/>
    <property type="molecule type" value="Genomic_DNA"/>
</dbReference>
<dbReference type="InterPro" id="IPR002942">
    <property type="entry name" value="S4_RNA-bd"/>
</dbReference>
<dbReference type="Proteomes" id="UP001084197">
    <property type="component" value="Unassembled WGS sequence"/>
</dbReference>
<dbReference type="Pfam" id="PF17774">
    <property type="entry name" value="YlmH_RBD"/>
    <property type="match status" value="1"/>
</dbReference>
<dbReference type="AlphaFoldDB" id="A0A9J6RDT1"/>
<evidence type="ECO:0000256" key="1">
    <source>
        <dbReference type="PROSITE-ProRule" id="PRU00182"/>
    </source>
</evidence>